<dbReference type="SUPFAM" id="SSF51735">
    <property type="entry name" value="NAD(P)-binding Rossmann-fold domains"/>
    <property type="match status" value="1"/>
</dbReference>
<evidence type="ECO:0000256" key="4">
    <source>
        <dbReference type="RuleBase" id="RU003719"/>
    </source>
</evidence>
<dbReference type="SUPFAM" id="SSF52283">
    <property type="entry name" value="Formate/glycerate dehydrogenase catalytic domain-like"/>
    <property type="match status" value="1"/>
</dbReference>
<dbReference type="Pfam" id="PF02826">
    <property type="entry name" value="2-Hacid_dh_C"/>
    <property type="match status" value="1"/>
</dbReference>
<dbReference type="Gene3D" id="3.40.50.720">
    <property type="entry name" value="NAD(P)-binding Rossmann-like Domain"/>
    <property type="match status" value="2"/>
</dbReference>
<feature type="domain" description="D-isomer specific 2-hydroxyacid dehydrogenase NAD-binding" evidence="6">
    <location>
        <begin position="114"/>
        <end position="288"/>
    </location>
</feature>
<dbReference type="RefSeq" id="WP_142604976.1">
    <property type="nucleotide sequence ID" value="NZ_VDGG01000001.1"/>
</dbReference>
<evidence type="ECO:0000256" key="2">
    <source>
        <dbReference type="ARBA" id="ARBA00023002"/>
    </source>
</evidence>
<evidence type="ECO:0000256" key="1">
    <source>
        <dbReference type="ARBA" id="ARBA00005854"/>
    </source>
</evidence>
<proteinExistence type="inferred from homology"/>
<evidence type="ECO:0000259" key="6">
    <source>
        <dbReference type="Pfam" id="PF02826"/>
    </source>
</evidence>
<evidence type="ECO:0000313" key="7">
    <source>
        <dbReference type="EMBL" id="TQR18893.1"/>
    </source>
</evidence>
<evidence type="ECO:0000256" key="3">
    <source>
        <dbReference type="ARBA" id="ARBA00023027"/>
    </source>
</evidence>
<feature type="domain" description="D-isomer specific 2-hydroxyacid dehydrogenase catalytic" evidence="5">
    <location>
        <begin position="26"/>
        <end position="316"/>
    </location>
</feature>
<dbReference type="InterPro" id="IPR006140">
    <property type="entry name" value="D-isomer_DH_NAD-bd"/>
</dbReference>
<dbReference type="Proteomes" id="UP000318937">
    <property type="component" value="Unassembled WGS sequence"/>
</dbReference>
<keyword evidence="2 4" id="KW-0560">Oxidoreductase</keyword>
<dbReference type="GO" id="GO:0051287">
    <property type="term" value="F:NAD binding"/>
    <property type="evidence" value="ECO:0007669"/>
    <property type="project" value="InterPro"/>
</dbReference>
<evidence type="ECO:0000259" key="5">
    <source>
        <dbReference type="Pfam" id="PF00389"/>
    </source>
</evidence>
<dbReference type="CDD" id="cd12169">
    <property type="entry name" value="PGDH_like_1"/>
    <property type="match status" value="1"/>
</dbReference>
<evidence type="ECO:0000313" key="8">
    <source>
        <dbReference type="Proteomes" id="UP000318937"/>
    </source>
</evidence>
<dbReference type="GO" id="GO:0016616">
    <property type="term" value="F:oxidoreductase activity, acting on the CH-OH group of donors, NAD or NADP as acceptor"/>
    <property type="evidence" value="ECO:0007669"/>
    <property type="project" value="InterPro"/>
</dbReference>
<organism evidence="7 8">
    <name type="scientific">Psychrobacillus soli</name>
    <dbReference type="NCBI Taxonomy" id="1543965"/>
    <lineage>
        <taxon>Bacteria</taxon>
        <taxon>Bacillati</taxon>
        <taxon>Bacillota</taxon>
        <taxon>Bacilli</taxon>
        <taxon>Bacillales</taxon>
        <taxon>Bacillaceae</taxon>
        <taxon>Psychrobacillus</taxon>
    </lineage>
</organism>
<comment type="similarity">
    <text evidence="1 4">Belongs to the D-isomer specific 2-hydroxyacid dehydrogenase family.</text>
</comment>
<dbReference type="Pfam" id="PF00389">
    <property type="entry name" value="2-Hacid_dh"/>
    <property type="match status" value="1"/>
</dbReference>
<gene>
    <name evidence="7" type="ORF">FG383_00875</name>
</gene>
<dbReference type="PANTHER" id="PTHR42789">
    <property type="entry name" value="D-ISOMER SPECIFIC 2-HYDROXYACID DEHYDROGENASE FAMILY PROTEIN (AFU_ORTHOLOGUE AFUA_6G10090)"/>
    <property type="match status" value="1"/>
</dbReference>
<dbReference type="InterPro" id="IPR006139">
    <property type="entry name" value="D-isomer_2_OHA_DH_cat_dom"/>
</dbReference>
<sequence>MKLRCAILDDYQDVALKMADWSNILDRVEVKSFQNHFENEMQLIEAITDYEIVIIMRERTPFTASLFEKLPNLQLLITSGMRNASIDLAAATNNGVTVCGTASMSEPPTELTWALLLNLARKVTKENNEFRNNGPWQSTVGADLYGKRLGLLGLGKIGSRMAVIAQAFGMDVIAWSQNLTKEQADKFGVRLAVSKEELLETSDLVSIHLVLSERTKALIGKKELQLMKASAYLLNTSRAAIVEQEALIEALKENWIAGAGIDVFEVEPLPENHPFRMLPNILATPHLGYVTEQNYSTYYCETVEDIQAFLDGAVLRQLN</sequence>
<keyword evidence="3" id="KW-0520">NAD</keyword>
<name>A0A544TN62_9BACI</name>
<keyword evidence="8" id="KW-1185">Reference proteome</keyword>
<protein>
    <submittedName>
        <fullName evidence="7">D-2-hydroxyacid dehydrogenase family protein</fullName>
    </submittedName>
</protein>
<dbReference type="InterPro" id="IPR050857">
    <property type="entry name" value="D-2-hydroxyacid_DH"/>
</dbReference>
<dbReference type="AlphaFoldDB" id="A0A544TN62"/>
<dbReference type="PANTHER" id="PTHR42789:SF1">
    <property type="entry name" value="D-ISOMER SPECIFIC 2-HYDROXYACID DEHYDROGENASE FAMILY PROTEIN (AFU_ORTHOLOGUE AFUA_6G10090)"/>
    <property type="match status" value="1"/>
</dbReference>
<comment type="caution">
    <text evidence="7">The sequence shown here is derived from an EMBL/GenBank/DDBJ whole genome shotgun (WGS) entry which is preliminary data.</text>
</comment>
<dbReference type="InterPro" id="IPR036291">
    <property type="entry name" value="NAD(P)-bd_dom_sf"/>
</dbReference>
<dbReference type="EMBL" id="VDGG01000001">
    <property type="protein sequence ID" value="TQR18893.1"/>
    <property type="molecule type" value="Genomic_DNA"/>
</dbReference>
<reference evidence="7 8" key="1">
    <citation type="submission" date="2019-05" db="EMBL/GenBank/DDBJ databases">
        <title>Psychrobacillus vulpis sp. nov., a new species isolated from feces of a red fox that inhabits in The Tablas de Daimiel Natural Park, Albacete, Spain.</title>
        <authorList>
            <person name="Rodriguez M."/>
            <person name="Reina J.C."/>
            <person name="Bejar V."/>
            <person name="Llamas I."/>
        </authorList>
    </citation>
    <scope>NUCLEOTIDE SEQUENCE [LARGE SCALE GENOMIC DNA]</scope>
    <source>
        <strain evidence="7 8">NHI-2</strain>
    </source>
</reference>
<dbReference type="OrthoDB" id="9805416at2"/>
<accession>A0A544TN62</accession>